<keyword evidence="4" id="KW-1185">Reference proteome</keyword>
<feature type="domain" description="ANTAR" evidence="2">
    <location>
        <begin position="72"/>
        <end position="133"/>
    </location>
</feature>
<dbReference type="InterPro" id="IPR036388">
    <property type="entry name" value="WH-like_DNA-bd_sf"/>
</dbReference>
<reference evidence="3 4" key="1">
    <citation type="submission" date="2015-12" db="EMBL/GenBank/DDBJ databases">
        <title>Draft genome sequence of Streptomyces silvensis ATCC 53525, a producer of novel hormone antagonists.</title>
        <authorList>
            <person name="Johnston C.W."/>
            <person name="Li Y."/>
            <person name="Magarvey N.A."/>
        </authorList>
    </citation>
    <scope>NUCLEOTIDE SEQUENCE [LARGE SCALE GENOMIC DNA]</scope>
    <source>
        <strain evidence="3 4">ATCC 53525</strain>
    </source>
</reference>
<dbReference type="GO" id="GO:0003723">
    <property type="term" value="F:RNA binding"/>
    <property type="evidence" value="ECO:0007669"/>
    <property type="project" value="InterPro"/>
</dbReference>
<dbReference type="SMART" id="SM01012">
    <property type="entry name" value="ANTAR"/>
    <property type="match status" value="1"/>
</dbReference>
<name>A0A0W7X8S7_9ACTN</name>
<dbReference type="PROSITE" id="PS50921">
    <property type="entry name" value="ANTAR"/>
    <property type="match status" value="1"/>
</dbReference>
<dbReference type="Pfam" id="PF03861">
    <property type="entry name" value="ANTAR"/>
    <property type="match status" value="1"/>
</dbReference>
<organism evidence="3 4">
    <name type="scientific">Streptomyces silvensis</name>
    <dbReference type="NCBI Taxonomy" id="1765722"/>
    <lineage>
        <taxon>Bacteria</taxon>
        <taxon>Bacillati</taxon>
        <taxon>Actinomycetota</taxon>
        <taxon>Actinomycetes</taxon>
        <taxon>Kitasatosporales</taxon>
        <taxon>Streptomycetaceae</taxon>
        <taxon>Streptomyces</taxon>
    </lineage>
</organism>
<evidence type="ECO:0000256" key="1">
    <source>
        <dbReference type="SAM" id="MobiDB-lite"/>
    </source>
</evidence>
<sequence>MVQMHVTHERARQLLEAAHTVTVESRRLVQESRGLSRRRAALRRSGRQRPAAPTPPAPAPHPGTPADGTAPMAALLRENAHLKEAKAGWAVVDQARGVLMAVAGCGTEEAWQILLSTSQHANVKLRRVAEMVVASTHGADVEEPAASHLRAALAAATADAGRSHRRRPGAAAESRRAARDGAVPP</sequence>
<protein>
    <recommendedName>
        <fullName evidence="2">ANTAR domain-containing protein</fullName>
    </recommendedName>
</protein>
<dbReference type="Proteomes" id="UP000054804">
    <property type="component" value="Unassembled WGS sequence"/>
</dbReference>
<feature type="region of interest" description="Disordered" evidence="1">
    <location>
        <begin position="29"/>
        <end position="67"/>
    </location>
</feature>
<evidence type="ECO:0000313" key="3">
    <source>
        <dbReference type="EMBL" id="KUF19162.1"/>
    </source>
</evidence>
<feature type="compositionally biased region" description="Pro residues" evidence="1">
    <location>
        <begin position="52"/>
        <end position="63"/>
    </location>
</feature>
<dbReference type="STRING" id="1765722.AT728_21600"/>
<gene>
    <name evidence="3" type="ORF">AT728_21600</name>
</gene>
<evidence type="ECO:0000313" key="4">
    <source>
        <dbReference type="Proteomes" id="UP000054804"/>
    </source>
</evidence>
<dbReference type="InterPro" id="IPR011006">
    <property type="entry name" value="CheY-like_superfamily"/>
</dbReference>
<dbReference type="EMBL" id="LOCL01000028">
    <property type="protein sequence ID" value="KUF19162.1"/>
    <property type="molecule type" value="Genomic_DNA"/>
</dbReference>
<dbReference type="AlphaFoldDB" id="A0A0W7X8S7"/>
<feature type="compositionally biased region" description="Basic residues" evidence="1">
    <location>
        <begin position="35"/>
        <end position="47"/>
    </location>
</feature>
<comment type="caution">
    <text evidence="3">The sequence shown here is derived from an EMBL/GenBank/DDBJ whole genome shotgun (WGS) entry which is preliminary data.</text>
</comment>
<dbReference type="InterPro" id="IPR005561">
    <property type="entry name" value="ANTAR"/>
</dbReference>
<accession>A0A0W7X8S7</accession>
<feature type="region of interest" description="Disordered" evidence="1">
    <location>
        <begin position="156"/>
        <end position="185"/>
    </location>
</feature>
<dbReference type="Gene3D" id="1.10.10.10">
    <property type="entry name" value="Winged helix-like DNA-binding domain superfamily/Winged helix DNA-binding domain"/>
    <property type="match status" value="1"/>
</dbReference>
<proteinExistence type="predicted"/>
<dbReference type="SUPFAM" id="SSF52172">
    <property type="entry name" value="CheY-like"/>
    <property type="match status" value="1"/>
</dbReference>
<evidence type="ECO:0000259" key="2">
    <source>
        <dbReference type="PROSITE" id="PS50921"/>
    </source>
</evidence>